<keyword evidence="6" id="KW-0732">Signal</keyword>
<evidence type="ECO:0000256" key="3">
    <source>
        <dbReference type="ARBA" id="ARBA00022723"/>
    </source>
</evidence>
<name>A0A7Z2NVF6_9SPHN</name>
<evidence type="ECO:0000256" key="4">
    <source>
        <dbReference type="ARBA" id="ARBA00023004"/>
    </source>
</evidence>
<dbReference type="Gene3D" id="1.10.490.10">
    <property type="entry name" value="Globins"/>
    <property type="match status" value="1"/>
</dbReference>
<dbReference type="EMBL" id="CP047895">
    <property type="protein sequence ID" value="QHL90457.1"/>
    <property type="molecule type" value="Genomic_DNA"/>
</dbReference>
<dbReference type="InterPro" id="IPR012292">
    <property type="entry name" value="Globin/Proto"/>
</dbReference>
<organism evidence="7 8">
    <name type="scientific">Sphingomonas changnyeongensis</name>
    <dbReference type="NCBI Taxonomy" id="2698679"/>
    <lineage>
        <taxon>Bacteria</taxon>
        <taxon>Pseudomonadati</taxon>
        <taxon>Pseudomonadota</taxon>
        <taxon>Alphaproteobacteria</taxon>
        <taxon>Sphingomonadales</taxon>
        <taxon>Sphingomonadaceae</taxon>
        <taxon>Sphingomonas</taxon>
    </lineage>
</organism>
<keyword evidence="2 5" id="KW-0349">Heme</keyword>
<dbReference type="SUPFAM" id="SSF46458">
    <property type="entry name" value="Globin-like"/>
    <property type="match status" value="1"/>
</dbReference>
<evidence type="ECO:0000256" key="2">
    <source>
        <dbReference type="ARBA" id="ARBA00022617"/>
    </source>
</evidence>
<dbReference type="GO" id="GO:0020037">
    <property type="term" value="F:heme binding"/>
    <property type="evidence" value="ECO:0007669"/>
    <property type="project" value="InterPro"/>
</dbReference>
<evidence type="ECO:0000313" key="7">
    <source>
        <dbReference type="EMBL" id="QHL90457.1"/>
    </source>
</evidence>
<feature type="chain" id="PRO_5031349772" evidence="6">
    <location>
        <begin position="18"/>
        <end position="172"/>
    </location>
</feature>
<sequence length="172" mass="18350">MIALLLALAQAAGTGPAADVAAPAPAPPPYAMPGEEAVAPYTPDPRNLGARPFAGQAMARAFHGRAGIERIVTRMVADARADPAISEIFVNQDMVRLRRTLTEQICAILNAGCTYSGRDMASAHKDLGIRRADMNRLVELLQHAMTAEGVGFAAQNRLLARLAPMHDEVVER</sequence>
<proteinExistence type="predicted"/>
<dbReference type="RefSeq" id="WP_160592385.1">
    <property type="nucleotide sequence ID" value="NZ_CP047895.1"/>
</dbReference>
<keyword evidence="8" id="KW-1185">Reference proteome</keyword>
<evidence type="ECO:0000256" key="6">
    <source>
        <dbReference type="SAM" id="SignalP"/>
    </source>
</evidence>
<gene>
    <name evidence="7" type="ORF">GVO57_05940</name>
</gene>
<keyword evidence="1" id="KW-0813">Transport</keyword>
<dbReference type="InterPro" id="IPR009050">
    <property type="entry name" value="Globin-like_sf"/>
</dbReference>
<evidence type="ECO:0000256" key="1">
    <source>
        <dbReference type="ARBA" id="ARBA00022448"/>
    </source>
</evidence>
<evidence type="ECO:0000256" key="5">
    <source>
        <dbReference type="PIRSR" id="PIRSR601486-1"/>
    </source>
</evidence>
<feature type="binding site" description="distal binding residue" evidence="5">
    <location>
        <position position="124"/>
    </location>
    <ligand>
        <name>heme</name>
        <dbReference type="ChEBI" id="CHEBI:30413"/>
    </ligand>
    <ligandPart>
        <name>Fe</name>
        <dbReference type="ChEBI" id="CHEBI:18248"/>
    </ligandPart>
</feature>
<dbReference type="InterPro" id="IPR001486">
    <property type="entry name" value="Hemoglobin_trunc"/>
</dbReference>
<dbReference type="CDD" id="cd00454">
    <property type="entry name" value="TrHb1_N"/>
    <property type="match status" value="1"/>
</dbReference>
<dbReference type="GO" id="GO:0019825">
    <property type="term" value="F:oxygen binding"/>
    <property type="evidence" value="ECO:0007669"/>
    <property type="project" value="InterPro"/>
</dbReference>
<reference evidence="7 8" key="1">
    <citation type="submission" date="2020-01" db="EMBL/GenBank/DDBJ databases">
        <title>Sphingomonas sp. C33 whole genome sequece.</title>
        <authorList>
            <person name="Park C."/>
        </authorList>
    </citation>
    <scope>NUCLEOTIDE SEQUENCE [LARGE SCALE GENOMIC DNA]</scope>
    <source>
        <strain evidence="7 8">C33</strain>
    </source>
</reference>
<dbReference type="Proteomes" id="UP000464468">
    <property type="component" value="Chromosome"/>
</dbReference>
<evidence type="ECO:0000313" key="8">
    <source>
        <dbReference type="Proteomes" id="UP000464468"/>
    </source>
</evidence>
<keyword evidence="3 5" id="KW-0479">Metal-binding</keyword>
<dbReference type="Pfam" id="PF01152">
    <property type="entry name" value="Bac_globin"/>
    <property type="match status" value="1"/>
</dbReference>
<feature type="signal peptide" evidence="6">
    <location>
        <begin position="1"/>
        <end position="17"/>
    </location>
</feature>
<accession>A0A7Z2NVF6</accession>
<dbReference type="GO" id="GO:0046872">
    <property type="term" value="F:metal ion binding"/>
    <property type="evidence" value="ECO:0007669"/>
    <property type="project" value="UniProtKB-KW"/>
</dbReference>
<keyword evidence="4 5" id="KW-0408">Iron</keyword>
<dbReference type="AlphaFoldDB" id="A0A7Z2NVF6"/>
<dbReference type="KEGG" id="schy:GVO57_05940"/>
<protein>
    <submittedName>
        <fullName evidence="7">Group 1 truncated hemoglobin</fullName>
    </submittedName>
</protein>